<evidence type="ECO:0000313" key="2">
    <source>
        <dbReference type="EMBL" id="MBL6811664.1"/>
    </source>
</evidence>
<feature type="chain" id="PRO_5037597135" evidence="1">
    <location>
        <begin position="18"/>
        <end position="323"/>
    </location>
</feature>
<sequence>MKNFLVLIIFLCMSACASMNSREEFQDRKLIDASKNEDILLEKGVIKDSSFIVDKYPISGEVEVLNNQTKVFTPRPKQLFSAASSSEIRLHKLGEIRWVYLGLEPSAAWPMTIEFLENKNNLGVDSFDPNSGNINSKIFNFNNIDSKFVFKIERGLQQSSSEIFVSQLKKVNNSWEIVSSQENNLDSLINEFYEYLSSSGPASGTSLVALNLNASNKTEVITDEISGLSKIKLRINFARAWAALRRSLLLAGYKIIDEDRNEGKFYLEYSVRRSLLDRRPDITSVEIIVKELSSKECLISTNLDAENLDLSEEIISQINQSLS</sequence>
<gene>
    <name evidence="2" type="primary">bamC</name>
    <name evidence="2" type="ORF">ISQ63_02130</name>
</gene>
<protein>
    <submittedName>
        <fullName evidence="2">Outer membrane protein assembly factor BamC</fullName>
    </submittedName>
</protein>
<keyword evidence="1" id="KW-0732">Signal</keyword>
<dbReference type="InterPro" id="IPR042268">
    <property type="entry name" value="BamC_C"/>
</dbReference>
<dbReference type="Gene3D" id="3.30.310.170">
    <property type="entry name" value="Outer membrane protein assembly factor BamC"/>
    <property type="match status" value="1"/>
</dbReference>
<dbReference type="Pfam" id="PF06804">
    <property type="entry name" value="Lipoprotein_18"/>
    <property type="match status" value="1"/>
</dbReference>
<dbReference type="Proteomes" id="UP000744438">
    <property type="component" value="Unassembled WGS sequence"/>
</dbReference>
<name>A0A937HZN4_9GAMM</name>
<reference evidence="2" key="1">
    <citation type="submission" date="2020-10" db="EMBL/GenBank/DDBJ databases">
        <title>Microbiome of the Black Sea water column analyzed by genome centric metagenomics.</title>
        <authorList>
            <person name="Cabello-Yeves P.J."/>
            <person name="Callieri C."/>
            <person name="Picazo A."/>
            <person name="Mehrshad M."/>
            <person name="Haro-Moreno J.M."/>
            <person name="Roda-Garcia J."/>
            <person name="Dzembekova N."/>
            <person name="Slabakova V."/>
            <person name="Slabakova N."/>
            <person name="Moncheva S."/>
            <person name="Rodriguez-Valera F."/>
        </authorList>
    </citation>
    <scope>NUCLEOTIDE SEQUENCE</scope>
    <source>
        <strain evidence="2">BS307-5m-G49</strain>
    </source>
</reference>
<feature type="signal peptide" evidence="1">
    <location>
        <begin position="1"/>
        <end position="17"/>
    </location>
</feature>
<proteinExistence type="predicted"/>
<comment type="caution">
    <text evidence="2">The sequence shown here is derived from an EMBL/GenBank/DDBJ whole genome shotgun (WGS) entry which is preliminary data.</text>
</comment>
<accession>A0A937HZN4</accession>
<dbReference type="AlphaFoldDB" id="A0A937HZN4"/>
<organism evidence="2 3">
    <name type="scientific">SAR86 cluster bacterium</name>
    <dbReference type="NCBI Taxonomy" id="2030880"/>
    <lineage>
        <taxon>Bacteria</taxon>
        <taxon>Pseudomonadati</taxon>
        <taxon>Pseudomonadota</taxon>
        <taxon>Gammaproteobacteria</taxon>
        <taxon>SAR86 cluster</taxon>
    </lineage>
</organism>
<evidence type="ECO:0000256" key="1">
    <source>
        <dbReference type="SAM" id="SignalP"/>
    </source>
</evidence>
<dbReference type="InterPro" id="IPR010653">
    <property type="entry name" value="NlpB/DapX"/>
</dbReference>
<dbReference type="EMBL" id="JADHQC010000007">
    <property type="protein sequence ID" value="MBL6811664.1"/>
    <property type="molecule type" value="Genomic_DNA"/>
</dbReference>
<evidence type="ECO:0000313" key="3">
    <source>
        <dbReference type="Proteomes" id="UP000744438"/>
    </source>
</evidence>